<keyword evidence="6" id="KW-1185">Reference proteome</keyword>
<dbReference type="Gene3D" id="2.40.50.140">
    <property type="entry name" value="Nucleic acid-binding proteins"/>
    <property type="match status" value="1"/>
</dbReference>
<dbReference type="OrthoDB" id="19141at2759"/>
<organism evidence="5 6">
    <name type="scientific">Chlorella vulgaris</name>
    <name type="common">Green alga</name>
    <dbReference type="NCBI Taxonomy" id="3077"/>
    <lineage>
        <taxon>Eukaryota</taxon>
        <taxon>Viridiplantae</taxon>
        <taxon>Chlorophyta</taxon>
        <taxon>core chlorophytes</taxon>
        <taxon>Trebouxiophyceae</taxon>
        <taxon>Chlorellales</taxon>
        <taxon>Chlorellaceae</taxon>
        <taxon>Chlorella clade</taxon>
        <taxon>Chlorella</taxon>
    </lineage>
</organism>
<evidence type="ECO:0000259" key="4">
    <source>
        <dbReference type="PROSITE" id="PS50886"/>
    </source>
</evidence>
<evidence type="ECO:0000256" key="1">
    <source>
        <dbReference type="ARBA" id="ARBA00022555"/>
    </source>
</evidence>
<dbReference type="InterPro" id="IPR012340">
    <property type="entry name" value="NA-bd_OB-fold"/>
</dbReference>
<dbReference type="PROSITE" id="PS50886">
    <property type="entry name" value="TRBD"/>
    <property type="match status" value="1"/>
</dbReference>
<comment type="caution">
    <text evidence="5">The sequence shown here is derived from an EMBL/GenBank/DDBJ whole genome shotgun (WGS) entry which is preliminary data.</text>
</comment>
<proteinExistence type="predicted"/>
<feature type="domain" description="TRNA-binding" evidence="4">
    <location>
        <begin position="72"/>
        <end position="176"/>
    </location>
</feature>
<dbReference type="SUPFAM" id="SSF50249">
    <property type="entry name" value="Nucleic acid-binding proteins"/>
    <property type="match status" value="1"/>
</dbReference>
<evidence type="ECO:0000313" key="6">
    <source>
        <dbReference type="Proteomes" id="UP001055712"/>
    </source>
</evidence>
<dbReference type="Proteomes" id="UP001055712">
    <property type="component" value="Unassembled WGS sequence"/>
</dbReference>
<keyword evidence="1 3" id="KW-0820">tRNA-binding</keyword>
<dbReference type="GO" id="GO:0000049">
    <property type="term" value="F:tRNA binding"/>
    <property type="evidence" value="ECO:0007669"/>
    <property type="project" value="UniProtKB-UniRule"/>
</dbReference>
<dbReference type="AlphaFoldDB" id="A0A9D4TV98"/>
<dbReference type="PANTHER" id="PTHR11586:SF47">
    <property type="entry name" value="NUCLEIC ACID-BINDING, OB-FOLD-LIKE PROTEIN"/>
    <property type="match status" value="1"/>
</dbReference>
<dbReference type="Pfam" id="PF01588">
    <property type="entry name" value="tRNA_bind"/>
    <property type="match status" value="1"/>
</dbReference>
<dbReference type="FunFam" id="2.40.50.140:FF:000225">
    <property type="entry name" value="tyrosine--tRNA ligase, cytoplasmic"/>
    <property type="match status" value="1"/>
</dbReference>
<protein>
    <recommendedName>
        <fullName evidence="4">tRNA-binding domain-containing protein</fullName>
    </recommendedName>
</protein>
<accession>A0A9D4TV98</accession>
<name>A0A9D4TV98_CHLVU</name>
<dbReference type="PANTHER" id="PTHR11586">
    <property type="entry name" value="TRNA-AMINOACYLATION COFACTOR ARC1 FAMILY MEMBER"/>
    <property type="match status" value="1"/>
</dbReference>
<dbReference type="EMBL" id="SIDB01000002">
    <property type="protein sequence ID" value="KAI3435758.1"/>
    <property type="molecule type" value="Genomic_DNA"/>
</dbReference>
<dbReference type="InterPro" id="IPR002547">
    <property type="entry name" value="tRNA-bd_dom"/>
</dbReference>
<reference evidence="5" key="2">
    <citation type="submission" date="2020-11" db="EMBL/GenBank/DDBJ databases">
        <authorList>
            <person name="Cecchin M."/>
            <person name="Marcolungo L."/>
            <person name="Rossato M."/>
            <person name="Girolomoni L."/>
            <person name="Cosentino E."/>
            <person name="Cuine S."/>
            <person name="Li-Beisson Y."/>
            <person name="Delledonne M."/>
            <person name="Ballottari M."/>
        </authorList>
    </citation>
    <scope>NUCLEOTIDE SEQUENCE</scope>
    <source>
        <strain evidence="5">211/11P</strain>
        <tissue evidence="5">Whole cell</tissue>
    </source>
</reference>
<evidence type="ECO:0000256" key="3">
    <source>
        <dbReference type="PROSITE-ProRule" id="PRU00209"/>
    </source>
</evidence>
<evidence type="ECO:0000313" key="5">
    <source>
        <dbReference type="EMBL" id="KAI3435758.1"/>
    </source>
</evidence>
<keyword evidence="2 3" id="KW-0694">RNA-binding</keyword>
<dbReference type="InterPro" id="IPR051270">
    <property type="entry name" value="Tyrosine-tRNA_ligase_regulator"/>
</dbReference>
<reference evidence="5" key="1">
    <citation type="journal article" date="2019" name="Plant J.">
        <title>Chlorella vulgaris genome assembly and annotation reveals the molecular basis for metabolic acclimation to high light conditions.</title>
        <authorList>
            <person name="Cecchin M."/>
            <person name="Marcolungo L."/>
            <person name="Rossato M."/>
            <person name="Girolomoni L."/>
            <person name="Cosentino E."/>
            <person name="Cuine S."/>
            <person name="Li-Beisson Y."/>
            <person name="Delledonne M."/>
            <person name="Ballottari M."/>
        </authorList>
    </citation>
    <scope>NUCLEOTIDE SEQUENCE</scope>
    <source>
        <strain evidence="5">211/11P</strain>
    </source>
</reference>
<sequence>MAALACCRTLGTAAVKLQPGMRSSTRTAWAPCPTQRQLVAAAADSYRQRRSVVLSAAETEAAAPAAAASVPDVTKVDLRVGRIVSCEKHPDADALYVEQIDVGEAEGPRTIVSGLVKYVPLEEMQDRSVVIIANLKPRNMRGVKSNGMVLCASNAEHTEVEPLSPPEGAAVGERVWFGDNAEQGEPAKPNQVDKKKMWEEVQPLLRTDDALVAGFNGSPMMTSGGPVTVASLGGASIS</sequence>
<dbReference type="CDD" id="cd02799">
    <property type="entry name" value="tRNA_bind_EMAP-II_like"/>
    <property type="match status" value="1"/>
</dbReference>
<evidence type="ECO:0000256" key="2">
    <source>
        <dbReference type="ARBA" id="ARBA00022884"/>
    </source>
</evidence>
<gene>
    <name evidence="5" type="ORF">D9Q98_001816</name>
</gene>